<keyword evidence="2" id="KW-0732">Signal</keyword>
<dbReference type="PANTHER" id="PTHR18952">
    <property type="entry name" value="CARBONIC ANHYDRASE"/>
    <property type="match status" value="1"/>
</dbReference>
<evidence type="ECO:0000313" key="4">
    <source>
        <dbReference type="EMBL" id="CAL1289285.1"/>
    </source>
</evidence>
<feature type="domain" description="Alpha-carbonic anhydrase" evidence="3">
    <location>
        <begin position="27"/>
        <end position="278"/>
    </location>
</feature>
<sequence length="278" mass="31815">MLQFFVICVLLFNKDALTQDCEAEDQYPWSYHGPDNDPYYWDDDYPDCGKKDQSPIEINSKDTVELKVAELQYNGFDTPVTKATVLNLGWTVMVIPEDDVSRYIQWGKNTFIFDEIHFHFGTASDPGAEHVIEGTRYEMEIHFVTHRDNEPDSLVVVASLMQATDDQNSEFDPIIEVLPKIQYRNDSTELESDLNLVGLLPQNGGSYYYYIGSNSIPPCQSGYEWFVLKDIGEVGNDQLDEFMTLYSVGKDDASDSCRMGQNYRPEQDLNNRVILSSE</sequence>
<name>A0AAV2AZ31_9ARAC</name>
<dbReference type="EMBL" id="CAXIEN010000245">
    <property type="protein sequence ID" value="CAL1289285.1"/>
    <property type="molecule type" value="Genomic_DNA"/>
</dbReference>
<evidence type="ECO:0000256" key="2">
    <source>
        <dbReference type="SAM" id="SignalP"/>
    </source>
</evidence>
<dbReference type="InterPro" id="IPR023561">
    <property type="entry name" value="Carbonic_anhydrase_a-class"/>
</dbReference>
<keyword evidence="5" id="KW-1185">Reference proteome</keyword>
<gene>
    <name evidence="4" type="ORF">LARSCL_LOCUS15841</name>
</gene>
<dbReference type="PROSITE" id="PS51144">
    <property type="entry name" value="ALPHA_CA_2"/>
    <property type="match status" value="1"/>
</dbReference>
<dbReference type="GO" id="GO:0005737">
    <property type="term" value="C:cytoplasm"/>
    <property type="evidence" value="ECO:0007669"/>
    <property type="project" value="TreeGrafter"/>
</dbReference>
<comment type="similarity">
    <text evidence="1">Belongs to the alpha-carbonic anhydrase family.</text>
</comment>
<dbReference type="InterPro" id="IPR001148">
    <property type="entry name" value="CA_dom"/>
</dbReference>
<comment type="caution">
    <text evidence="4">The sequence shown here is derived from an EMBL/GenBank/DDBJ whole genome shotgun (WGS) entry which is preliminary data.</text>
</comment>
<proteinExistence type="inferred from homology"/>
<dbReference type="SUPFAM" id="SSF51069">
    <property type="entry name" value="Carbonic anhydrase"/>
    <property type="match status" value="1"/>
</dbReference>
<protein>
    <recommendedName>
        <fullName evidence="3">Alpha-carbonic anhydrase domain-containing protein</fullName>
    </recommendedName>
</protein>
<dbReference type="CDD" id="cd00326">
    <property type="entry name" value="alpha_CA"/>
    <property type="match status" value="1"/>
</dbReference>
<evidence type="ECO:0000256" key="1">
    <source>
        <dbReference type="ARBA" id="ARBA00010718"/>
    </source>
</evidence>
<dbReference type="PANTHER" id="PTHR18952:SF124">
    <property type="entry name" value="CARBONIC ANHYDRASE 7"/>
    <property type="match status" value="1"/>
</dbReference>
<dbReference type="InterPro" id="IPR036398">
    <property type="entry name" value="CA_dom_sf"/>
</dbReference>
<dbReference type="Pfam" id="PF00194">
    <property type="entry name" value="Carb_anhydrase"/>
    <property type="match status" value="1"/>
</dbReference>
<organism evidence="4 5">
    <name type="scientific">Larinioides sclopetarius</name>
    <dbReference type="NCBI Taxonomy" id="280406"/>
    <lineage>
        <taxon>Eukaryota</taxon>
        <taxon>Metazoa</taxon>
        <taxon>Ecdysozoa</taxon>
        <taxon>Arthropoda</taxon>
        <taxon>Chelicerata</taxon>
        <taxon>Arachnida</taxon>
        <taxon>Araneae</taxon>
        <taxon>Araneomorphae</taxon>
        <taxon>Entelegynae</taxon>
        <taxon>Araneoidea</taxon>
        <taxon>Araneidae</taxon>
        <taxon>Larinioides</taxon>
    </lineage>
</organism>
<reference evidence="4 5" key="1">
    <citation type="submission" date="2024-04" db="EMBL/GenBank/DDBJ databases">
        <authorList>
            <person name="Rising A."/>
            <person name="Reimegard J."/>
            <person name="Sonavane S."/>
            <person name="Akerstrom W."/>
            <person name="Nylinder S."/>
            <person name="Hedman E."/>
            <person name="Kallberg Y."/>
        </authorList>
    </citation>
    <scope>NUCLEOTIDE SEQUENCE [LARGE SCALE GENOMIC DNA]</scope>
</reference>
<dbReference type="AlphaFoldDB" id="A0AAV2AZ31"/>
<accession>A0AAV2AZ31</accession>
<dbReference type="Proteomes" id="UP001497382">
    <property type="component" value="Unassembled WGS sequence"/>
</dbReference>
<evidence type="ECO:0000313" key="5">
    <source>
        <dbReference type="Proteomes" id="UP001497382"/>
    </source>
</evidence>
<dbReference type="GO" id="GO:0004089">
    <property type="term" value="F:carbonate dehydratase activity"/>
    <property type="evidence" value="ECO:0007669"/>
    <property type="project" value="InterPro"/>
</dbReference>
<feature type="chain" id="PRO_5043449604" description="Alpha-carbonic anhydrase domain-containing protein" evidence="2">
    <location>
        <begin position="19"/>
        <end position="278"/>
    </location>
</feature>
<feature type="signal peptide" evidence="2">
    <location>
        <begin position="1"/>
        <end position="18"/>
    </location>
</feature>
<dbReference type="SMART" id="SM01057">
    <property type="entry name" value="Carb_anhydrase"/>
    <property type="match status" value="1"/>
</dbReference>
<dbReference type="GO" id="GO:0008270">
    <property type="term" value="F:zinc ion binding"/>
    <property type="evidence" value="ECO:0007669"/>
    <property type="project" value="InterPro"/>
</dbReference>
<evidence type="ECO:0000259" key="3">
    <source>
        <dbReference type="PROSITE" id="PS51144"/>
    </source>
</evidence>
<dbReference type="Gene3D" id="3.10.200.10">
    <property type="entry name" value="Alpha carbonic anhydrase"/>
    <property type="match status" value="1"/>
</dbReference>